<keyword evidence="6 8" id="KW-0807">Transducer</keyword>
<evidence type="ECO:0000256" key="4">
    <source>
        <dbReference type="ARBA" id="ARBA00022989"/>
    </source>
</evidence>
<dbReference type="GO" id="GO:0006935">
    <property type="term" value="P:chemotaxis"/>
    <property type="evidence" value="ECO:0007669"/>
    <property type="project" value="InterPro"/>
</dbReference>
<dbReference type="AlphaFoldDB" id="A0A420E8G8"/>
<gene>
    <name evidence="11" type="ORF">DBZ36_14620</name>
</gene>
<feature type="domain" description="Methyl-accepting transducer" evidence="10">
    <location>
        <begin position="269"/>
        <end position="505"/>
    </location>
</feature>
<name>A0A420E8G8_9ALTE</name>
<protein>
    <recommendedName>
        <fullName evidence="10">Methyl-accepting transducer domain-containing protein</fullName>
    </recommendedName>
</protein>
<dbReference type="InterPro" id="IPR004010">
    <property type="entry name" value="Double_Cache_2"/>
</dbReference>
<dbReference type="SUPFAM" id="SSF58104">
    <property type="entry name" value="Methyl-accepting chemotaxis protein (MCP) signaling domain"/>
    <property type="match status" value="1"/>
</dbReference>
<dbReference type="PANTHER" id="PTHR32089:SF119">
    <property type="entry name" value="METHYL-ACCEPTING CHEMOTAXIS PROTEIN CTPL"/>
    <property type="match status" value="1"/>
</dbReference>
<evidence type="ECO:0000256" key="1">
    <source>
        <dbReference type="ARBA" id="ARBA00004651"/>
    </source>
</evidence>
<evidence type="ECO:0000256" key="2">
    <source>
        <dbReference type="ARBA" id="ARBA00022475"/>
    </source>
</evidence>
<evidence type="ECO:0000313" key="11">
    <source>
        <dbReference type="EMBL" id="RKF15618.1"/>
    </source>
</evidence>
<evidence type="ECO:0000256" key="6">
    <source>
        <dbReference type="ARBA" id="ARBA00023224"/>
    </source>
</evidence>
<dbReference type="RefSeq" id="WP_120355704.1">
    <property type="nucleotide sequence ID" value="NZ_RAQO01000008.1"/>
</dbReference>
<dbReference type="InterPro" id="IPR004089">
    <property type="entry name" value="MCPsignal_dom"/>
</dbReference>
<dbReference type="GO" id="GO:0004888">
    <property type="term" value="F:transmembrane signaling receptor activity"/>
    <property type="evidence" value="ECO:0007669"/>
    <property type="project" value="InterPro"/>
</dbReference>
<dbReference type="GO" id="GO:0005886">
    <property type="term" value="C:plasma membrane"/>
    <property type="evidence" value="ECO:0007669"/>
    <property type="project" value="UniProtKB-SubCell"/>
</dbReference>
<keyword evidence="5 9" id="KW-0472">Membrane</keyword>
<dbReference type="PANTHER" id="PTHR32089">
    <property type="entry name" value="METHYL-ACCEPTING CHEMOTAXIS PROTEIN MCPB"/>
    <property type="match status" value="1"/>
</dbReference>
<dbReference type="FunFam" id="1.10.287.950:FF:000001">
    <property type="entry name" value="Methyl-accepting chemotaxis sensory transducer"/>
    <property type="match status" value="1"/>
</dbReference>
<evidence type="ECO:0000313" key="12">
    <source>
        <dbReference type="Proteomes" id="UP000286482"/>
    </source>
</evidence>
<evidence type="ECO:0000256" key="5">
    <source>
        <dbReference type="ARBA" id="ARBA00023136"/>
    </source>
</evidence>
<dbReference type="CDD" id="cd11386">
    <property type="entry name" value="MCP_signal"/>
    <property type="match status" value="1"/>
</dbReference>
<evidence type="ECO:0000256" key="7">
    <source>
        <dbReference type="ARBA" id="ARBA00029447"/>
    </source>
</evidence>
<dbReference type="SMART" id="SM00283">
    <property type="entry name" value="MA"/>
    <property type="match status" value="1"/>
</dbReference>
<keyword evidence="4 9" id="KW-1133">Transmembrane helix</keyword>
<dbReference type="Pfam" id="PF00015">
    <property type="entry name" value="MCPsignal"/>
    <property type="match status" value="1"/>
</dbReference>
<dbReference type="GO" id="GO:0007165">
    <property type="term" value="P:signal transduction"/>
    <property type="evidence" value="ECO:0007669"/>
    <property type="project" value="UniProtKB-KW"/>
</dbReference>
<reference evidence="11 12" key="1">
    <citation type="submission" date="2018-09" db="EMBL/GenBank/DDBJ databases">
        <authorList>
            <person name="Wang Z."/>
        </authorList>
    </citation>
    <scope>NUCLEOTIDE SEQUENCE [LARGE SCALE GENOMIC DNA]</scope>
    <source>
        <strain evidence="11 12">ALS 81</strain>
    </source>
</reference>
<accession>A0A420E8G8</accession>
<keyword evidence="2" id="KW-1003">Cell membrane</keyword>
<dbReference type="InterPro" id="IPR004090">
    <property type="entry name" value="Chemotax_Me-accpt_rcpt"/>
</dbReference>
<dbReference type="Proteomes" id="UP000286482">
    <property type="component" value="Unassembled WGS sequence"/>
</dbReference>
<dbReference type="InterPro" id="IPR033480">
    <property type="entry name" value="sCache_2"/>
</dbReference>
<dbReference type="OrthoDB" id="2489132at2"/>
<sequence>MPKIFKTVRLHQLFIGIGLLVTFFATAQAIINLSQKRIQMYETAENTLKGNIDIAFSLVKYFQSKELEIGREQAQTQALKAITELRYLNDQYFWVNDLDLKLLAHPLRESSIGSNMSSAKDANGKLHWREMMDVINRSGEGSVEYHFINPITKQSNAKLSYVKKFPQWEWVIGSGNSIEQIETEMKREMITRIIIIVGLLLTASMLVIPSIRFITRQLESASNSIFEFRQGNYSRPLLDEGNNDISVLIDNLEKMRLNTIDLLNELANSQENLGQVSQSISDASKTSTQVANQQFIDIDSIASAITQMNSSVAEVAANTTDAADISSQTAVLACDISTAIESNSKQLSQLSQQISDSQASVVELSHSTQNIGTIVDVINSISEQTNLLALNAAIEAARAGTHGRGFAVVADEVRNLAGRAQEATQQIMAMIDKLESSANQVDKQIESSVEGIKKQQLSTGENIEAIHKIAKLMSELEERSHQNSVAAEQQNQVTNEINENVIALRSSSEQTSTAAQNNSRLAIKMEEYSALLKQQNQKFQF</sequence>
<dbReference type="PRINTS" id="PR00260">
    <property type="entry name" value="CHEMTRNSDUCR"/>
</dbReference>
<dbReference type="Pfam" id="PF08269">
    <property type="entry name" value="dCache_2"/>
    <property type="match status" value="1"/>
</dbReference>
<keyword evidence="12" id="KW-1185">Reference proteome</keyword>
<dbReference type="EMBL" id="RAQO01000008">
    <property type="protein sequence ID" value="RKF15618.1"/>
    <property type="molecule type" value="Genomic_DNA"/>
</dbReference>
<dbReference type="SMART" id="SM01049">
    <property type="entry name" value="Cache_2"/>
    <property type="match status" value="1"/>
</dbReference>
<evidence type="ECO:0000256" key="3">
    <source>
        <dbReference type="ARBA" id="ARBA00022692"/>
    </source>
</evidence>
<feature type="transmembrane region" description="Helical" evidence="9">
    <location>
        <begin position="189"/>
        <end position="208"/>
    </location>
</feature>
<comment type="similarity">
    <text evidence="7">Belongs to the methyl-accepting chemotaxis (MCP) protein family.</text>
</comment>
<dbReference type="PROSITE" id="PS50111">
    <property type="entry name" value="CHEMOTAXIS_TRANSDUC_2"/>
    <property type="match status" value="1"/>
</dbReference>
<dbReference type="Gene3D" id="1.10.287.950">
    <property type="entry name" value="Methyl-accepting chemotaxis protein"/>
    <property type="match status" value="1"/>
</dbReference>
<evidence type="ECO:0000256" key="9">
    <source>
        <dbReference type="SAM" id="Phobius"/>
    </source>
</evidence>
<keyword evidence="3 9" id="KW-0812">Transmembrane</keyword>
<comment type="subcellular location">
    <subcellularLocation>
        <location evidence="1">Cell membrane</location>
        <topology evidence="1">Multi-pass membrane protein</topology>
    </subcellularLocation>
</comment>
<evidence type="ECO:0000256" key="8">
    <source>
        <dbReference type="PROSITE-ProRule" id="PRU00284"/>
    </source>
</evidence>
<evidence type="ECO:0000259" key="10">
    <source>
        <dbReference type="PROSITE" id="PS50111"/>
    </source>
</evidence>
<comment type="caution">
    <text evidence="11">The sequence shown here is derived from an EMBL/GenBank/DDBJ whole genome shotgun (WGS) entry which is preliminary data.</text>
</comment>
<dbReference type="Gene3D" id="3.30.450.20">
    <property type="entry name" value="PAS domain"/>
    <property type="match status" value="1"/>
</dbReference>
<organism evidence="11 12">
    <name type="scientific">Alginatibacterium sediminis</name>
    <dbReference type="NCBI Taxonomy" id="2164068"/>
    <lineage>
        <taxon>Bacteria</taxon>
        <taxon>Pseudomonadati</taxon>
        <taxon>Pseudomonadota</taxon>
        <taxon>Gammaproteobacteria</taxon>
        <taxon>Alteromonadales</taxon>
        <taxon>Alteromonadaceae</taxon>
        <taxon>Alginatibacterium</taxon>
    </lineage>
</organism>
<proteinExistence type="inferred from homology"/>